<dbReference type="PANTHER" id="PTHR33870:SF4">
    <property type="entry name" value="CARDIOMYOPATHY-ASSOCIATED PROTEIN"/>
    <property type="match status" value="1"/>
</dbReference>
<feature type="compositionally biased region" description="Basic and acidic residues" evidence="1">
    <location>
        <begin position="98"/>
        <end position="118"/>
    </location>
</feature>
<keyword evidence="2" id="KW-1133">Transmembrane helix</keyword>
<dbReference type="KEGG" id="nnu:104596993"/>
<feature type="region of interest" description="Disordered" evidence="1">
    <location>
        <begin position="646"/>
        <end position="829"/>
    </location>
</feature>
<feature type="compositionally biased region" description="Basic and acidic residues" evidence="1">
    <location>
        <begin position="723"/>
        <end position="805"/>
    </location>
</feature>
<dbReference type="Proteomes" id="UP000189703">
    <property type="component" value="Unplaced"/>
</dbReference>
<feature type="compositionally biased region" description="Acidic residues" evidence="1">
    <location>
        <begin position="225"/>
        <end position="237"/>
    </location>
</feature>
<keyword evidence="2" id="KW-0472">Membrane</keyword>
<feature type="region of interest" description="Disordered" evidence="1">
    <location>
        <begin position="408"/>
        <end position="498"/>
    </location>
</feature>
<feature type="compositionally biased region" description="Basic and acidic residues" evidence="1">
    <location>
        <begin position="705"/>
        <end position="714"/>
    </location>
</feature>
<gene>
    <name evidence="4" type="primary">LOC104596993</name>
</gene>
<feature type="region of interest" description="Disordered" evidence="1">
    <location>
        <begin position="81"/>
        <end position="118"/>
    </location>
</feature>
<dbReference type="OrthoDB" id="1908091at2759"/>
<feature type="compositionally biased region" description="Basic and acidic residues" evidence="1">
    <location>
        <begin position="238"/>
        <end position="248"/>
    </location>
</feature>
<protein>
    <submittedName>
        <fullName evidence="4">Uncharacterized protein LOC104596993</fullName>
    </submittedName>
</protein>
<feature type="compositionally biased region" description="Basic and acidic residues" evidence="1">
    <location>
        <begin position="190"/>
        <end position="201"/>
    </location>
</feature>
<evidence type="ECO:0000256" key="1">
    <source>
        <dbReference type="SAM" id="MobiDB-lite"/>
    </source>
</evidence>
<keyword evidence="3" id="KW-1185">Reference proteome</keyword>
<feature type="transmembrane region" description="Helical" evidence="2">
    <location>
        <begin position="50"/>
        <end position="71"/>
    </location>
</feature>
<feature type="compositionally biased region" description="Basic and acidic residues" evidence="1">
    <location>
        <begin position="161"/>
        <end position="179"/>
    </location>
</feature>
<dbReference type="AlphaFoldDB" id="A0A1U8A4E4"/>
<feature type="compositionally biased region" description="Polar residues" evidence="1">
    <location>
        <begin position="489"/>
        <end position="498"/>
    </location>
</feature>
<evidence type="ECO:0000313" key="4">
    <source>
        <dbReference type="RefSeq" id="XP_010256649.1"/>
    </source>
</evidence>
<evidence type="ECO:0000256" key="2">
    <source>
        <dbReference type="SAM" id="Phobius"/>
    </source>
</evidence>
<dbReference type="OMA" id="PFIACAS"/>
<feature type="compositionally biased region" description="Acidic residues" evidence="1">
    <location>
        <begin position="446"/>
        <end position="456"/>
    </location>
</feature>
<name>A0A1U8A4E4_NELNU</name>
<dbReference type="GeneID" id="104596993"/>
<proteinExistence type="predicted"/>
<reference evidence="4" key="1">
    <citation type="submission" date="2025-08" db="UniProtKB">
        <authorList>
            <consortium name="RefSeq"/>
        </authorList>
    </citation>
    <scope>IDENTIFICATION</scope>
</reference>
<dbReference type="RefSeq" id="XP_010256649.1">
    <property type="nucleotide sequence ID" value="XM_010258347.2"/>
</dbReference>
<dbReference type="eggNOG" id="ENOG502QZQ3">
    <property type="taxonomic scope" value="Eukaryota"/>
</dbReference>
<feature type="transmembrane region" description="Helical" evidence="2">
    <location>
        <begin position="25"/>
        <end position="43"/>
    </location>
</feature>
<accession>A0A1U8A4E4</accession>
<feature type="region of interest" description="Disordered" evidence="1">
    <location>
        <begin position="161"/>
        <end position="254"/>
    </location>
</feature>
<feature type="compositionally biased region" description="Polar residues" evidence="1">
    <location>
        <begin position="457"/>
        <end position="476"/>
    </location>
</feature>
<organism evidence="3 4">
    <name type="scientific">Nelumbo nucifera</name>
    <name type="common">Sacred lotus</name>
    <dbReference type="NCBI Taxonomy" id="4432"/>
    <lineage>
        <taxon>Eukaryota</taxon>
        <taxon>Viridiplantae</taxon>
        <taxon>Streptophyta</taxon>
        <taxon>Embryophyta</taxon>
        <taxon>Tracheophyta</taxon>
        <taxon>Spermatophyta</taxon>
        <taxon>Magnoliopsida</taxon>
        <taxon>Proteales</taxon>
        <taxon>Nelumbonaceae</taxon>
        <taxon>Nelumbo</taxon>
    </lineage>
</organism>
<feature type="compositionally biased region" description="Polar residues" evidence="1">
    <location>
        <begin position="814"/>
        <end position="823"/>
    </location>
</feature>
<evidence type="ECO:0000313" key="3">
    <source>
        <dbReference type="Proteomes" id="UP000189703"/>
    </source>
</evidence>
<sequence length="829" mass="91844">MPLDAMEMVVVIRNLISSISASCRWVRNHPLILGVVIFLYFLYRFLPSLFGFLLSSSPILVCTAVLLGTFFNFGTNNIPKDEDGTNRTSQVGSLKGAGGKDHSSSAGTDKDNRRDFEGKTVRRIDLSKRIAGDKGRKTVFTSVRTNRSIIFSEEKPKDVNKEAIKEERNNQEKESKSLKLEPTGEFSFESSRDSSSKQMEDRVDELDPLSRSFDAASEKSSEDSTALEEIESQEETEDAQRAQEDGSKAVEWTEDDQKNLMDLGTSELERNQRLENLIAKRRARKLLRMEAEKNLIDFDSNDLPVQIPPISTIRTNPFDLPYCPNDTTGLPPIPGSAPSVLLPSQNPFDLPYDPLEEKPNLMEDNFQEEFMAAQPKDFFFCRHESFSLGPSFPLPCEPRQNMRDLKFPPFFVPQRMPPEKATHFPPFPGQSLGARSAPDSSGEESQSSEEEADSIEINDQASKTDNLGMSSPQITKENIKPTIGGVAEESSNSMQPSLRDSYHMGLQVADEVYDSRVNEQPVYDSSPSATEKMTIEEALLNVKKRGHEHHTQSIASDLQVEVSEVGSPMSIVSMSDGKSLLNERSIPDDDTSSIDELASWSASSHLRDVDEIESRSKGVSMISERDVIKVGFMGLSRSSKDLTIGIAPLPPPAPDELDFEDGSVDTITPPSPNPMTEAAANEGSMDHEKTQPPKDNSTVQLSRHAGPEKQKVNERPTLINTDVKQEESVLPRSSEDGIVHKNTNESVVKETEKDGSKSTKAIEDDSDNKNVKPAEPKEGDIRHEAEVKKPVTEATLKETTPKEEAAGPAMSQLLKEQNLTRTGSEPRVP</sequence>
<keyword evidence="2" id="KW-0812">Transmembrane</keyword>
<dbReference type="PANTHER" id="PTHR33870">
    <property type="entry name" value="CARDIOMYOPATHY-ASSOCIATED PROTEIN"/>
    <property type="match status" value="1"/>
</dbReference>